<name>A0A0E0ET01_9ORYZ</name>
<sequence length="98" mass="10328">MDVWWRGLTSLSSVCLAEGIVGAGCRGASGLEATVGGRPMSGLEGADGCGLGFDLVHGYRALLPSSWEQRHLMRFLRRCGSEVAIPDHDDVEVAVPAS</sequence>
<reference evidence="2" key="1">
    <citation type="submission" date="2015-04" db="UniProtKB">
        <authorList>
            <consortium name="EnsemblPlants"/>
        </authorList>
    </citation>
    <scope>IDENTIFICATION</scope>
</reference>
<protein>
    <submittedName>
        <fullName evidence="2">Uncharacterized protein</fullName>
    </submittedName>
</protein>
<keyword evidence="3" id="KW-1185">Reference proteome</keyword>
<keyword evidence="1" id="KW-0732">Signal</keyword>
<evidence type="ECO:0000256" key="1">
    <source>
        <dbReference type="SAM" id="SignalP"/>
    </source>
</evidence>
<dbReference type="HOGENOM" id="CLU_2337175_0_0_1"/>
<accession>A0A0E0ET01</accession>
<feature type="signal peptide" evidence="1">
    <location>
        <begin position="1"/>
        <end position="17"/>
    </location>
</feature>
<feature type="chain" id="PRO_5002358350" evidence="1">
    <location>
        <begin position="18"/>
        <end position="98"/>
    </location>
</feature>
<dbReference type="AlphaFoldDB" id="A0A0E0ET01"/>
<evidence type="ECO:0000313" key="2">
    <source>
        <dbReference type="EnsemblPlants" id="OMERI09G10250.1"/>
    </source>
</evidence>
<organism evidence="2">
    <name type="scientific">Oryza meridionalis</name>
    <dbReference type="NCBI Taxonomy" id="40149"/>
    <lineage>
        <taxon>Eukaryota</taxon>
        <taxon>Viridiplantae</taxon>
        <taxon>Streptophyta</taxon>
        <taxon>Embryophyta</taxon>
        <taxon>Tracheophyta</taxon>
        <taxon>Spermatophyta</taxon>
        <taxon>Magnoliopsida</taxon>
        <taxon>Liliopsida</taxon>
        <taxon>Poales</taxon>
        <taxon>Poaceae</taxon>
        <taxon>BOP clade</taxon>
        <taxon>Oryzoideae</taxon>
        <taxon>Oryzeae</taxon>
        <taxon>Oryzinae</taxon>
        <taxon>Oryza</taxon>
    </lineage>
</organism>
<dbReference type="Gramene" id="OMERI09G10250.1">
    <property type="protein sequence ID" value="OMERI09G10250.1"/>
    <property type="gene ID" value="OMERI09G10250"/>
</dbReference>
<proteinExistence type="predicted"/>
<reference evidence="2" key="2">
    <citation type="submission" date="2018-05" db="EMBL/GenBank/DDBJ databases">
        <title>OmerRS3 (Oryza meridionalis Reference Sequence Version 3).</title>
        <authorList>
            <person name="Zhang J."/>
            <person name="Kudrna D."/>
            <person name="Lee S."/>
            <person name="Talag J."/>
            <person name="Welchert J."/>
            <person name="Wing R.A."/>
        </authorList>
    </citation>
    <scope>NUCLEOTIDE SEQUENCE [LARGE SCALE GENOMIC DNA]</scope>
    <source>
        <strain evidence="2">cv. OR44</strain>
    </source>
</reference>
<dbReference type="Proteomes" id="UP000008021">
    <property type="component" value="Chromosome 9"/>
</dbReference>
<evidence type="ECO:0000313" key="3">
    <source>
        <dbReference type="Proteomes" id="UP000008021"/>
    </source>
</evidence>
<dbReference type="EnsemblPlants" id="OMERI09G10250.1">
    <property type="protein sequence ID" value="OMERI09G10250.1"/>
    <property type="gene ID" value="OMERI09G10250"/>
</dbReference>